<dbReference type="InterPro" id="IPR051263">
    <property type="entry name" value="C-type_cytochrome_biogenesis"/>
</dbReference>
<sequence length="347" mass="37774">MRTRSVTQSTPSPCQPPFHTAIPALGSRDRPVLSVPDAVLPRREVNVTQNGYEIQSRTRLLARLFLLFAAGLLIAVIVLRQLRPSNESPTELSASAAPGSIEALQQQASQDPDDAATWSALGTALFERGRYEEARDAFAKAAEVDPKNAATWSSLGEARIMASERDPMPAAAVADFKRALAIDPKDPRSRYFMAVDRDLSGNHQGAIDEWLALLADTPPDAPWEPDLRRTIEQVGKINDIEVADNLATVRQPAPMATAPRGPTQADLRAASVIPPTEQEKMARDMVARLQVRLEGDPGNLDGWLMLMRSWRQLGEAEKASVALRDGLSAMPDAAPQLRAEAARLGIR</sequence>
<keyword evidence="6" id="KW-1133">Transmembrane helix</keyword>
<accession>A0A437GWB0</accession>
<dbReference type="InterPro" id="IPR011990">
    <property type="entry name" value="TPR-like_helical_dom_sf"/>
</dbReference>
<dbReference type="SUPFAM" id="SSF48452">
    <property type="entry name" value="TPR-like"/>
    <property type="match status" value="1"/>
</dbReference>
<dbReference type="OrthoDB" id="9815847at2"/>
<protein>
    <submittedName>
        <fullName evidence="8">Tetratricopeptide repeat protein</fullName>
    </submittedName>
</protein>
<dbReference type="PROSITE" id="PS50005">
    <property type="entry name" value="TPR"/>
    <property type="match status" value="1"/>
</dbReference>
<keyword evidence="2" id="KW-0201">Cytochrome c-type biogenesis</keyword>
<evidence type="ECO:0000256" key="4">
    <source>
        <dbReference type="PROSITE-ProRule" id="PRU00339"/>
    </source>
</evidence>
<dbReference type="InterPro" id="IPR056413">
    <property type="entry name" value="TPR_CcmH_CycH"/>
</dbReference>
<evidence type="ECO:0000256" key="3">
    <source>
        <dbReference type="ARBA" id="ARBA00022803"/>
    </source>
</evidence>
<comment type="caution">
    <text evidence="8">The sequence shown here is derived from an EMBL/GenBank/DDBJ whole genome shotgun (WGS) entry which is preliminary data.</text>
</comment>
<proteinExistence type="predicted"/>
<evidence type="ECO:0000256" key="6">
    <source>
        <dbReference type="SAM" id="Phobius"/>
    </source>
</evidence>
<dbReference type="GO" id="GO:0017004">
    <property type="term" value="P:cytochrome complex assembly"/>
    <property type="evidence" value="ECO:0007669"/>
    <property type="project" value="UniProtKB-KW"/>
</dbReference>
<dbReference type="PANTHER" id="PTHR47870:SF1">
    <property type="entry name" value="CYTOCHROME C-TYPE BIOGENESIS PROTEIN CCMH"/>
    <property type="match status" value="1"/>
</dbReference>
<organism evidence="8 9">
    <name type="scientific">Croceicoccus ponticola</name>
    <dbReference type="NCBI Taxonomy" id="2217664"/>
    <lineage>
        <taxon>Bacteria</taxon>
        <taxon>Pseudomonadati</taxon>
        <taxon>Pseudomonadota</taxon>
        <taxon>Alphaproteobacteria</taxon>
        <taxon>Sphingomonadales</taxon>
        <taxon>Erythrobacteraceae</taxon>
        <taxon>Croceicoccus</taxon>
    </lineage>
</organism>
<keyword evidence="3 4" id="KW-0802">TPR repeat</keyword>
<keyword evidence="6" id="KW-0472">Membrane</keyword>
<dbReference type="Proteomes" id="UP000283003">
    <property type="component" value="Unassembled WGS sequence"/>
</dbReference>
<feature type="region of interest" description="Disordered" evidence="5">
    <location>
        <begin position="1"/>
        <end position="23"/>
    </location>
</feature>
<dbReference type="SMART" id="SM00028">
    <property type="entry name" value="TPR"/>
    <property type="match status" value="2"/>
</dbReference>
<dbReference type="Gene3D" id="1.25.40.10">
    <property type="entry name" value="Tetratricopeptide repeat domain"/>
    <property type="match status" value="2"/>
</dbReference>
<evidence type="ECO:0000256" key="1">
    <source>
        <dbReference type="ARBA" id="ARBA00022737"/>
    </source>
</evidence>
<evidence type="ECO:0000256" key="2">
    <source>
        <dbReference type="ARBA" id="ARBA00022748"/>
    </source>
</evidence>
<feature type="repeat" description="TPR" evidence="4">
    <location>
        <begin position="115"/>
        <end position="148"/>
    </location>
</feature>
<keyword evidence="9" id="KW-1185">Reference proteome</keyword>
<dbReference type="GO" id="GO:0005886">
    <property type="term" value="C:plasma membrane"/>
    <property type="evidence" value="ECO:0007669"/>
    <property type="project" value="TreeGrafter"/>
</dbReference>
<feature type="transmembrane region" description="Helical" evidence="6">
    <location>
        <begin position="60"/>
        <end position="79"/>
    </location>
</feature>
<dbReference type="PANTHER" id="PTHR47870">
    <property type="entry name" value="CYTOCHROME C-TYPE BIOGENESIS PROTEIN CCMH"/>
    <property type="match status" value="1"/>
</dbReference>
<dbReference type="EMBL" id="RXOL01000004">
    <property type="protein sequence ID" value="RVQ66379.1"/>
    <property type="molecule type" value="Genomic_DNA"/>
</dbReference>
<dbReference type="Pfam" id="PF23914">
    <property type="entry name" value="TPR_CcmH_CycH"/>
    <property type="match status" value="1"/>
</dbReference>
<keyword evidence="1" id="KW-0677">Repeat</keyword>
<evidence type="ECO:0000313" key="8">
    <source>
        <dbReference type="EMBL" id="RVQ66379.1"/>
    </source>
</evidence>
<evidence type="ECO:0000256" key="5">
    <source>
        <dbReference type="SAM" id="MobiDB-lite"/>
    </source>
</evidence>
<dbReference type="InterPro" id="IPR019734">
    <property type="entry name" value="TPR_rpt"/>
</dbReference>
<feature type="domain" description="Cytochrome c-type biogenesis protein H TPR" evidence="7">
    <location>
        <begin position="103"/>
        <end position="221"/>
    </location>
</feature>
<keyword evidence="6" id="KW-0812">Transmembrane</keyword>
<dbReference type="PROSITE" id="PS50293">
    <property type="entry name" value="TPR_REGION"/>
    <property type="match status" value="1"/>
</dbReference>
<feature type="compositionally biased region" description="Polar residues" evidence="5">
    <location>
        <begin position="1"/>
        <end position="12"/>
    </location>
</feature>
<name>A0A437GWB0_9SPHN</name>
<dbReference type="AlphaFoldDB" id="A0A437GWB0"/>
<gene>
    <name evidence="8" type="ORF">EKN06_10105</name>
</gene>
<evidence type="ECO:0000313" key="9">
    <source>
        <dbReference type="Proteomes" id="UP000283003"/>
    </source>
</evidence>
<reference evidence="8 9" key="1">
    <citation type="submission" date="2018-12" db="EMBL/GenBank/DDBJ databases">
        <title>Croceicoccus ponticola sp. nov., a lipolytic bacterium isolated from seawater.</title>
        <authorList>
            <person name="Yoon J.-H."/>
        </authorList>
    </citation>
    <scope>NUCLEOTIDE SEQUENCE [LARGE SCALE GENOMIC DNA]</scope>
    <source>
        <strain evidence="8 9">GM-16</strain>
    </source>
</reference>
<evidence type="ECO:0000259" key="7">
    <source>
        <dbReference type="Pfam" id="PF23914"/>
    </source>
</evidence>